<dbReference type="Proteomes" id="UP000789595">
    <property type="component" value="Unassembled WGS sequence"/>
</dbReference>
<dbReference type="SMART" id="SM00248">
    <property type="entry name" value="ANK"/>
    <property type="match status" value="4"/>
</dbReference>
<sequence length="280" mass="30229">MRRDLEGSVDGTFEVSCVVPLQASASALHAAADRCDLDGVEWALAAGADPSTREAEHGLTPLCLACGGASANCGASEASTCSSLEGDERLACVIALLRAGARPDRATWDGFAPLHYAASKDAGICDQLRIIDELLDAGPDVCQRNDAGWAPVHYAAEAGNLELVRRFLRAGADVKSRNPAGFLTECHRRAWPAVLKAGYPIPRLRHPGTSPTHFSWDLVHYLRRTKPDTFLYLERVGSHESFAKYEAAHLTKFVKFLKFLPVPEALLPTVAAFYAHAGSY</sequence>
<comment type="caution">
    <text evidence="4">The sequence shown here is derived from an EMBL/GenBank/DDBJ whole genome shotgun (WGS) entry which is preliminary data.</text>
</comment>
<reference evidence="4" key="1">
    <citation type="submission" date="2021-11" db="EMBL/GenBank/DDBJ databases">
        <authorList>
            <consortium name="Genoscope - CEA"/>
            <person name="William W."/>
        </authorList>
    </citation>
    <scope>NUCLEOTIDE SEQUENCE</scope>
</reference>
<accession>A0A8J2SD32</accession>
<evidence type="ECO:0000313" key="5">
    <source>
        <dbReference type="Proteomes" id="UP000789595"/>
    </source>
</evidence>
<keyword evidence="2 3" id="KW-0040">ANK repeat</keyword>
<keyword evidence="1" id="KW-0677">Repeat</keyword>
<dbReference type="PANTHER" id="PTHR24201:SF16">
    <property type="entry name" value="ANKYRIN-1-LIKE-RELATED"/>
    <property type="match status" value="1"/>
</dbReference>
<dbReference type="EMBL" id="CAKKNE010000001">
    <property type="protein sequence ID" value="CAH0365339.1"/>
    <property type="molecule type" value="Genomic_DNA"/>
</dbReference>
<protein>
    <submittedName>
        <fullName evidence="4">Uncharacterized protein</fullName>
    </submittedName>
</protein>
<dbReference type="GO" id="GO:0005634">
    <property type="term" value="C:nucleus"/>
    <property type="evidence" value="ECO:0007669"/>
    <property type="project" value="TreeGrafter"/>
</dbReference>
<feature type="repeat" description="ANK" evidence="3">
    <location>
        <begin position="109"/>
        <end position="146"/>
    </location>
</feature>
<dbReference type="PANTHER" id="PTHR24201">
    <property type="entry name" value="ANK_REP_REGION DOMAIN-CONTAINING PROTEIN"/>
    <property type="match status" value="1"/>
</dbReference>
<name>A0A8J2SD32_9STRA</name>
<dbReference type="Pfam" id="PF12796">
    <property type="entry name" value="Ank_2"/>
    <property type="match status" value="1"/>
</dbReference>
<dbReference type="PROSITE" id="PS50297">
    <property type="entry name" value="ANK_REP_REGION"/>
    <property type="match status" value="1"/>
</dbReference>
<dbReference type="OrthoDB" id="185120at2759"/>
<dbReference type="InterPro" id="IPR002110">
    <property type="entry name" value="Ankyrin_rpt"/>
</dbReference>
<evidence type="ECO:0000256" key="1">
    <source>
        <dbReference type="ARBA" id="ARBA00022737"/>
    </source>
</evidence>
<evidence type="ECO:0000256" key="3">
    <source>
        <dbReference type="PROSITE-ProRule" id="PRU00023"/>
    </source>
</evidence>
<dbReference type="AlphaFoldDB" id="A0A8J2SD32"/>
<evidence type="ECO:0000313" key="4">
    <source>
        <dbReference type="EMBL" id="CAH0365339.1"/>
    </source>
</evidence>
<keyword evidence="5" id="KW-1185">Reference proteome</keyword>
<dbReference type="InterPro" id="IPR036770">
    <property type="entry name" value="Ankyrin_rpt-contain_sf"/>
</dbReference>
<organism evidence="4 5">
    <name type="scientific">Pelagomonas calceolata</name>
    <dbReference type="NCBI Taxonomy" id="35677"/>
    <lineage>
        <taxon>Eukaryota</taxon>
        <taxon>Sar</taxon>
        <taxon>Stramenopiles</taxon>
        <taxon>Ochrophyta</taxon>
        <taxon>Pelagophyceae</taxon>
        <taxon>Pelagomonadales</taxon>
        <taxon>Pelagomonadaceae</taxon>
        <taxon>Pelagomonas</taxon>
    </lineage>
</organism>
<evidence type="ECO:0000256" key="2">
    <source>
        <dbReference type="ARBA" id="ARBA00023043"/>
    </source>
</evidence>
<dbReference type="SUPFAM" id="SSF48403">
    <property type="entry name" value="Ankyrin repeat"/>
    <property type="match status" value="1"/>
</dbReference>
<dbReference type="Gene3D" id="1.25.40.20">
    <property type="entry name" value="Ankyrin repeat-containing domain"/>
    <property type="match status" value="1"/>
</dbReference>
<dbReference type="InterPro" id="IPR050776">
    <property type="entry name" value="Ank_Repeat/CDKN_Inhibitor"/>
</dbReference>
<feature type="repeat" description="ANK" evidence="3">
    <location>
        <begin position="147"/>
        <end position="179"/>
    </location>
</feature>
<dbReference type="PROSITE" id="PS50088">
    <property type="entry name" value="ANK_REPEAT"/>
    <property type="match status" value="2"/>
</dbReference>
<gene>
    <name evidence="4" type="ORF">PECAL_1P17760</name>
</gene>
<proteinExistence type="predicted"/>